<dbReference type="AlphaFoldDB" id="A0A8J5JYL5"/>
<gene>
    <name evidence="1" type="ORF">Hamer_G007429</name>
</gene>
<dbReference type="Proteomes" id="UP000747542">
    <property type="component" value="Unassembled WGS sequence"/>
</dbReference>
<dbReference type="EMBL" id="JAHLQT010028808">
    <property type="protein sequence ID" value="KAG7161784.1"/>
    <property type="molecule type" value="Genomic_DNA"/>
</dbReference>
<evidence type="ECO:0000313" key="1">
    <source>
        <dbReference type="EMBL" id="KAG7161784.1"/>
    </source>
</evidence>
<feature type="non-terminal residue" evidence="1">
    <location>
        <position position="143"/>
    </location>
</feature>
<protein>
    <submittedName>
        <fullName evidence="1">Uncharacterized protein</fullName>
    </submittedName>
</protein>
<comment type="caution">
    <text evidence="1">The sequence shown here is derived from an EMBL/GenBank/DDBJ whole genome shotgun (WGS) entry which is preliminary data.</text>
</comment>
<sequence>VLVKGDGMEDISGGGKIQEGIQECPHPCEICGGNFLHFFLSVVLFPSYPSSEDLMTPAAISSWHSSVTTVTEKSVGLFHFEALKVCILLLVLGSKKFTQMFSTLFKSSLGWGGCKCIVMDEKVLDLLDCRDKNIVEPTFKYFT</sequence>
<reference evidence="1" key="1">
    <citation type="journal article" date="2021" name="Sci. Adv.">
        <title>The American lobster genome reveals insights on longevity, neural, and immune adaptations.</title>
        <authorList>
            <person name="Polinski J.M."/>
            <person name="Zimin A.V."/>
            <person name="Clark K.F."/>
            <person name="Kohn A.B."/>
            <person name="Sadowski N."/>
            <person name="Timp W."/>
            <person name="Ptitsyn A."/>
            <person name="Khanna P."/>
            <person name="Romanova D.Y."/>
            <person name="Williams P."/>
            <person name="Greenwood S.J."/>
            <person name="Moroz L.L."/>
            <person name="Walt D.R."/>
            <person name="Bodnar A.G."/>
        </authorList>
    </citation>
    <scope>NUCLEOTIDE SEQUENCE</scope>
    <source>
        <strain evidence="1">GMGI-L3</strain>
    </source>
</reference>
<organism evidence="1 2">
    <name type="scientific">Homarus americanus</name>
    <name type="common">American lobster</name>
    <dbReference type="NCBI Taxonomy" id="6706"/>
    <lineage>
        <taxon>Eukaryota</taxon>
        <taxon>Metazoa</taxon>
        <taxon>Ecdysozoa</taxon>
        <taxon>Arthropoda</taxon>
        <taxon>Crustacea</taxon>
        <taxon>Multicrustacea</taxon>
        <taxon>Malacostraca</taxon>
        <taxon>Eumalacostraca</taxon>
        <taxon>Eucarida</taxon>
        <taxon>Decapoda</taxon>
        <taxon>Pleocyemata</taxon>
        <taxon>Astacidea</taxon>
        <taxon>Nephropoidea</taxon>
        <taxon>Nephropidae</taxon>
        <taxon>Homarus</taxon>
    </lineage>
</organism>
<name>A0A8J5JYL5_HOMAM</name>
<feature type="non-terminal residue" evidence="1">
    <location>
        <position position="1"/>
    </location>
</feature>
<proteinExistence type="predicted"/>
<keyword evidence="2" id="KW-1185">Reference proteome</keyword>
<accession>A0A8J5JYL5</accession>
<evidence type="ECO:0000313" key="2">
    <source>
        <dbReference type="Proteomes" id="UP000747542"/>
    </source>
</evidence>